<evidence type="ECO:0000313" key="7">
    <source>
        <dbReference type="Proteomes" id="UP001371218"/>
    </source>
</evidence>
<dbReference type="CDD" id="cd00130">
    <property type="entry name" value="PAS"/>
    <property type="match status" value="1"/>
</dbReference>
<dbReference type="PROSITE" id="PS50113">
    <property type="entry name" value="PAC"/>
    <property type="match status" value="1"/>
</dbReference>
<dbReference type="NCBIfam" id="TIGR00229">
    <property type="entry name" value="sensory_box"/>
    <property type="match status" value="1"/>
</dbReference>
<evidence type="ECO:0000259" key="4">
    <source>
        <dbReference type="PROSITE" id="PS50883"/>
    </source>
</evidence>
<evidence type="ECO:0000259" key="3">
    <source>
        <dbReference type="PROSITE" id="PS50113"/>
    </source>
</evidence>
<dbReference type="PROSITE" id="PS50112">
    <property type="entry name" value="PAS"/>
    <property type="match status" value="1"/>
</dbReference>
<evidence type="ECO:0000256" key="1">
    <source>
        <dbReference type="SAM" id="Phobius"/>
    </source>
</evidence>
<keyword evidence="7" id="KW-1185">Reference proteome</keyword>
<feature type="domain" description="GGDEF" evidence="5">
    <location>
        <begin position="336"/>
        <end position="468"/>
    </location>
</feature>
<dbReference type="Gene3D" id="3.30.70.270">
    <property type="match status" value="1"/>
</dbReference>
<dbReference type="PROSITE" id="PS50887">
    <property type="entry name" value="GGDEF"/>
    <property type="match status" value="1"/>
</dbReference>
<dbReference type="CDD" id="cd01948">
    <property type="entry name" value="EAL"/>
    <property type="match status" value="1"/>
</dbReference>
<dbReference type="PANTHER" id="PTHR44757">
    <property type="entry name" value="DIGUANYLATE CYCLASE DGCP"/>
    <property type="match status" value="1"/>
</dbReference>
<dbReference type="Pfam" id="PF13426">
    <property type="entry name" value="PAS_9"/>
    <property type="match status" value="1"/>
</dbReference>
<comment type="caution">
    <text evidence="6">The sequence shown here is derived from an EMBL/GenBank/DDBJ whole genome shotgun (WGS) entry which is preliminary data.</text>
</comment>
<dbReference type="InterPro" id="IPR035965">
    <property type="entry name" value="PAS-like_dom_sf"/>
</dbReference>
<dbReference type="SMART" id="SM00091">
    <property type="entry name" value="PAS"/>
    <property type="match status" value="2"/>
</dbReference>
<feature type="transmembrane region" description="Helical" evidence="1">
    <location>
        <begin position="14"/>
        <end position="37"/>
    </location>
</feature>
<feature type="domain" description="EAL" evidence="4">
    <location>
        <begin position="477"/>
        <end position="731"/>
    </location>
</feature>
<sequence length="739" mass="80921">MISPAAPATAVLPAWPWFGVAVAALAAALASLAWLAFRRVAQPAGPTDGDASLAEEMLDHSSTLIGLLTLQGQVLRLNDVAYEWLGTSGRHAQGQALWTLPAWVHAPDDADRLRRAVSHAAEGRPQHIELGVATATGARRVELSVRPMRRGADNEGSATAGHLLLEARDVTMRRQAEDKMRLAAAVFEQAREGILITDPRGVIISVNQAFSTITGFEADDVVGQSPAMLTASFEDAALARRIRRSLIRLGHWHGELRSARKTGEPFTAWVSISYRRDANGHLSHLIGIINDITRSKEAEQKLLRQAHFDALTELPNRHQLEDRLEVALDHAQRQKEPLALLFIDLNQFRHINDNFGHRTGDGVLLEMAHRLRDNLRDTDFVARIGGDEFAVALPGTCAEGAAQVAAKLLEHVAQPFVVSGHELSLTLSIGVAMYPADADSVDVLTRCADTAMYRAKLEGRGTYQFFTAGMQQRSVRQMQLEAALRRAAERDELLLHYQPQVDGRTGAVLGVEALVRWKHPELGMVSPGEFIPLAESSGQIKVIGEWVMRTAVRQIKAWVADGLDNLVVAVNLSAVQFRDPALPDTVKSIVEAADVPPHCLELELTESVATGNPTAAIAMMDRLHALGVRLSIDDFGTGYSSLNYLKRFRIHTLKIDQSFVRDISHDADDRAIVQAIVQLAHAMNLTTIAEGVETDEQAAFLRQQGCEAMQGYRFCKPLDAATVAEWIVKRRAALQALDA</sequence>
<protein>
    <submittedName>
        <fullName evidence="6">EAL domain-containing protein</fullName>
    </submittedName>
</protein>
<reference evidence="6 7" key="1">
    <citation type="submission" date="2024-04" db="EMBL/GenBank/DDBJ databases">
        <title>Novel species of the genus Ideonella isolated from streams.</title>
        <authorList>
            <person name="Lu H."/>
        </authorList>
    </citation>
    <scope>NUCLEOTIDE SEQUENCE [LARGE SCALE GENOMIC DNA]</scope>
    <source>
        <strain evidence="6 7">DXS29W</strain>
    </source>
</reference>
<dbReference type="SMART" id="SM00267">
    <property type="entry name" value="GGDEF"/>
    <property type="match status" value="1"/>
</dbReference>
<keyword evidence="1" id="KW-0812">Transmembrane</keyword>
<dbReference type="NCBIfam" id="TIGR00254">
    <property type="entry name" value="GGDEF"/>
    <property type="match status" value="1"/>
</dbReference>
<dbReference type="Proteomes" id="UP001371218">
    <property type="component" value="Unassembled WGS sequence"/>
</dbReference>
<evidence type="ECO:0000259" key="2">
    <source>
        <dbReference type="PROSITE" id="PS50112"/>
    </source>
</evidence>
<feature type="domain" description="PAS" evidence="2">
    <location>
        <begin position="179"/>
        <end position="250"/>
    </location>
</feature>
<proteinExistence type="predicted"/>
<keyword evidence="1" id="KW-1133">Transmembrane helix</keyword>
<dbReference type="InterPro" id="IPR001633">
    <property type="entry name" value="EAL_dom"/>
</dbReference>
<gene>
    <name evidence="6" type="ORF">AACH06_20835</name>
</gene>
<dbReference type="Pfam" id="PF00563">
    <property type="entry name" value="EAL"/>
    <property type="match status" value="1"/>
</dbReference>
<dbReference type="SMART" id="SM00086">
    <property type="entry name" value="PAC"/>
    <property type="match status" value="1"/>
</dbReference>
<dbReference type="InterPro" id="IPR013656">
    <property type="entry name" value="PAS_4"/>
</dbReference>
<dbReference type="Pfam" id="PF00990">
    <property type="entry name" value="GGDEF"/>
    <property type="match status" value="1"/>
</dbReference>
<dbReference type="SUPFAM" id="SSF141868">
    <property type="entry name" value="EAL domain-like"/>
    <property type="match status" value="1"/>
</dbReference>
<dbReference type="SUPFAM" id="SSF55785">
    <property type="entry name" value="PYP-like sensor domain (PAS domain)"/>
    <property type="match status" value="2"/>
</dbReference>
<accession>A0ABU9BUY5</accession>
<evidence type="ECO:0000313" key="6">
    <source>
        <dbReference type="EMBL" id="MEK8033273.1"/>
    </source>
</evidence>
<dbReference type="SMART" id="SM00052">
    <property type="entry name" value="EAL"/>
    <property type="match status" value="1"/>
</dbReference>
<dbReference type="Gene3D" id="3.20.20.450">
    <property type="entry name" value="EAL domain"/>
    <property type="match status" value="1"/>
</dbReference>
<dbReference type="InterPro" id="IPR000014">
    <property type="entry name" value="PAS"/>
</dbReference>
<dbReference type="InterPro" id="IPR000160">
    <property type="entry name" value="GGDEF_dom"/>
</dbReference>
<dbReference type="SUPFAM" id="SSF55073">
    <property type="entry name" value="Nucleotide cyclase"/>
    <property type="match status" value="1"/>
</dbReference>
<dbReference type="PANTHER" id="PTHR44757:SF2">
    <property type="entry name" value="BIOFILM ARCHITECTURE MAINTENANCE PROTEIN MBAA"/>
    <property type="match status" value="1"/>
</dbReference>
<dbReference type="InterPro" id="IPR035919">
    <property type="entry name" value="EAL_sf"/>
</dbReference>
<dbReference type="EMBL" id="JBBUTG010000015">
    <property type="protein sequence ID" value="MEK8033273.1"/>
    <property type="molecule type" value="Genomic_DNA"/>
</dbReference>
<dbReference type="Gene3D" id="3.30.450.20">
    <property type="entry name" value="PAS domain"/>
    <property type="match status" value="2"/>
</dbReference>
<dbReference type="RefSeq" id="WP_341427691.1">
    <property type="nucleotide sequence ID" value="NZ_JBBUTG010000015.1"/>
</dbReference>
<name>A0ABU9BUY5_9BURK</name>
<feature type="domain" description="PAC" evidence="3">
    <location>
        <begin position="252"/>
        <end position="304"/>
    </location>
</feature>
<dbReference type="CDD" id="cd01949">
    <property type="entry name" value="GGDEF"/>
    <property type="match status" value="1"/>
</dbReference>
<dbReference type="InterPro" id="IPR001610">
    <property type="entry name" value="PAC"/>
</dbReference>
<organism evidence="6 7">
    <name type="scientific">Ideonella lacteola</name>
    <dbReference type="NCBI Taxonomy" id="2984193"/>
    <lineage>
        <taxon>Bacteria</taxon>
        <taxon>Pseudomonadati</taxon>
        <taxon>Pseudomonadota</taxon>
        <taxon>Betaproteobacteria</taxon>
        <taxon>Burkholderiales</taxon>
        <taxon>Sphaerotilaceae</taxon>
        <taxon>Ideonella</taxon>
    </lineage>
</organism>
<dbReference type="PROSITE" id="PS50883">
    <property type="entry name" value="EAL"/>
    <property type="match status" value="1"/>
</dbReference>
<dbReference type="Pfam" id="PF08448">
    <property type="entry name" value="PAS_4"/>
    <property type="match status" value="1"/>
</dbReference>
<dbReference type="InterPro" id="IPR029787">
    <property type="entry name" value="Nucleotide_cyclase"/>
</dbReference>
<dbReference type="InterPro" id="IPR052155">
    <property type="entry name" value="Biofilm_reg_signaling"/>
</dbReference>
<evidence type="ECO:0000259" key="5">
    <source>
        <dbReference type="PROSITE" id="PS50887"/>
    </source>
</evidence>
<dbReference type="InterPro" id="IPR000700">
    <property type="entry name" value="PAS-assoc_C"/>
</dbReference>
<keyword evidence="1" id="KW-0472">Membrane</keyword>
<dbReference type="InterPro" id="IPR043128">
    <property type="entry name" value="Rev_trsase/Diguanyl_cyclase"/>
</dbReference>